<evidence type="ECO:0000313" key="2">
    <source>
        <dbReference type="Proteomes" id="UP000622653"/>
    </source>
</evidence>
<comment type="caution">
    <text evidence="1">The sequence shown here is derived from an EMBL/GenBank/DDBJ whole genome shotgun (WGS) entry which is preliminary data.</text>
</comment>
<evidence type="ECO:0000313" key="1">
    <source>
        <dbReference type="EMBL" id="MBF4501451.1"/>
    </source>
</evidence>
<reference evidence="1" key="1">
    <citation type="submission" date="2020-11" db="EMBL/GenBank/DDBJ databases">
        <title>Multidrug resistant novel bacterium Savagea serpentis sp. nov., isolated from the scats of a vine snake (Ahaetulla nasuta).</title>
        <authorList>
            <person name="Venkata Ramana V."/>
            <person name="Vikas Patil S."/>
            <person name="Yogita Lugani V."/>
        </authorList>
    </citation>
    <scope>NUCLEOTIDE SEQUENCE</scope>
    <source>
        <strain evidence="1">SN6</strain>
    </source>
</reference>
<dbReference type="Pfam" id="PF17261">
    <property type="entry name" value="DUF5327"/>
    <property type="match status" value="1"/>
</dbReference>
<dbReference type="RefSeq" id="WP_194562935.1">
    <property type="nucleotide sequence ID" value="NZ_JADKPV010000004.1"/>
</dbReference>
<dbReference type="EMBL" id="JADKPV010000004">
    <property type="protein sequence ID" value="MBF4501451.1"/>
    <property type="molecule type" value="Genomic_DNA"/>
</dbReference>
<dbReference type="Proteomes" id="UP000622653">
    <property type="component" value="Unassembled WGS sequence"/>
</dbReference>
<organism evidence="1 2">
    <name type="scientific">Savagea serpentis</name>
    <dbReference type="NCBI Taxonomy" id="2785297"/>
    <lineage>
        <taxon>Bacteria</taxon>
        <taxon>Bacillati</taxon>
        <taxon>Bacillota</taxon>
        <taxon>Bacilli</taxon>
        <taxon>Bacillales</taxon>
        <taxon>Caryophanaceae</taxon>
        <taxon>Savagea</taxon>
    </lineage>
</organism>
<dbReference type="InterPro" id="IPR035218">
    <property type="entry name" value="DUF5327"/>
</dbReference>
<protein>
    <submittedName>
        <fullName evidence="1">YwdI family protein</fullName>
    </submittedName>
</protein>
<proteinExistence type="predicted"/>
<name>A0A8J7G6Y7_9BACL</name>
<dbReference type="AlphaFoldDB" id="A0A8J7G6Y7"/>
<gene>
    <name evidence="1" type="ORF">IRY55_08760</name>
</gene>
<keyword evidence="2" id="KW-1185">Reference proteome</keyword>
<sequence>MNYEAILNEIEQQLKSARTTSEIADIRAHLTAIQALCNAALGGSSRKASSAILTTQPFTPTFVTSEANSLPVTAAAQSVRLEEEDANGESLFDF</sequence>
<accession>A0A8J7G6Y7</accession>